<proteinExistence type="predicted"/>
<dbReference type="RefSeq" id="WP_197647219.1">
    <property type="nucleotide sequence ID" value="NZ_JAEACP010000025.1"/>
</dbReference>
<keyword evidence="2" id="KW-1185">Reference proteome</keyword>
<gene>
    <name evidence="1" type="ORF">ACFOD6_03835</name>
</gene>
<dbReference type="Proteomes" id="UP001595445">
    <property type="component" value="Unassembled WGS sequence"/>
</dbReference>
<protein>
    <submittedName>
        <fullName evidence="1">Uncharacterized protein</fullName>
    </submittedName>
</protein>
<evidence type="ECO:0000313" key="1">
    <source>
        <dbReference type="EMBL" id="MFC3085174.1"/>
    </source>
</evidence>
<organism evidence="1 2">
    <name type="scientific">Tabrizicola soli</name>
    <dbReference type="NCBI Taxonomy" id="2185115"/>
    <lineage>
        <taxon>Bacteria</taxon>
        <taxon>Pseudomonadati</taxon>
        <taxon>Pseudomonadota</taxon>
        <taxon>Alphaproteobacteria</taxon>
        <taxon>Rhodobacterales</taxon>
        <taxon>Paracoccaceae</taxon>
        <taxon>Tabrizicola</taxon>
    </lineage>
</organism>
<sequence>MDLWSYLEYAAWGLSALFGLHILVDWLRTDSTYSEDVLTSSREGELEAMAEEHKVH</sequence>
<dbReference type="EMBL" id="JBHRSM010000007">
    <property type="protein sequence ID" value="MFC3085174.1"/>
    <property type="molecule type" value="Genomic_DNA"/>
</dbReference>
<reference evidence="2" key="1">
    <citation type="journal article" date="2019" name="Int. J. Syst. Evol. Microbiol.">
        <title>The Global Catalogue of Microorganisms (GCM) 10K type strain sequencing project: providing services to taxonomists for standard genome sequencing and annotation.</title>
        <authorList>
            <consortium name="The Broad Institute Genomics Platform"/>
            <consortium name="The Broad Institute Genome Sequencing Center for Infectious Disease"/>
            <person name="Wu L."/>
            <person name="Ma J."/>
        </authorList>
    </citation>
    <scope>NUCLEOTIDE SEQUENCE [LARGE SCALE GENOMIC DNA]</scope>
    <source>
        <strain evidence="2">KCTC 62102</strain>
    </source>
</reference>
<name>A0ABV7DRF0_9RHOB</name>
<comment type="caution">
    <text evidence="1">The sequence shown here is derived from an EMBL/GenBank/DDBJ whole genome shotgun (WGS) entry which is preliminary data.</text>
</comment>
<evidence type="ECO:0000313" key="2">
    <source>
        <dbReference type="Proteomes" id="UP001595445"/>
    </source>
</evidence>
<accession>A0ABV7DRF0</accession>